<feature type="region of interest" description="Disordered" evidence="1">
    <location>
        <begin position="1"/>
        <end position="29"/>
    </location>
</feature>
<feature type="compositionally biased region" description="Low complexity" evidence="1">
    <location>
        <begin position="1"/>
        <end position="13"/>
    </location>
</feature>
<dbReference type="EMBL" id="QXFU01003943">
    <property type="protein sequence ID" value="KAE8971712.1"/>
    <property type="molecule type" value="Genomic_DNA"/>
</dbReference>
<dbReference type="OrthoDB" id="117406at2759"/>
<evidence type="ECO:0000313" key="5">
    <source>
        <dbReference type="EMBL" id="KAE9284379.1"/>
    </source>
</evidence>
<keyword evidence="7" id="KW-1185">Reference proteome</keyword>
<protein>
    <submittedName>
        <fullName evidence="3">Uncharacterized protein</fullName>
    </submittedName>
</protein>
<organism evidence="3 8">
    <name type="scientific">Phytophthora rubi</name>
    <dbReference type="NCBI Taxonomy" id="129364"/>
    <lineage>
        <taxon>Eukaryota</taxon>
        <taxon>Sar</taxon>
        <taxon>Stramenopiles</taxon>
        <taxon>Oomycota</taxon>
        <taxon>Peronosporomycetes</taxon>
        <taxon>Peronosporales</taxon>
        <taxon>Peronosporaceae</taxon>
        <taxon>Phytophthora</taxon>
    </lineage>
</organism>
<dbReference type="EMBL" id="QXFT01003588">
    <property type="protein sequence ID" value="KAE9284379.1"/>
    <property type="molecule type" value="Genomic_DNA"/>
</dbReference>
<feature type="transmembrane region" description="Helical" evidence="2">
    <location>
        <begin position="172"/>
        <end position="190"/>
    </location>
</feature>
<dbReference type="EMBL" id="QXFV01003955">
    <property type="protein sequence ID" value="KAE8972699.1"/>
    <property type="molecule type" value="Genomic_DNA"/>
</dbReference>
<gene>
    <name evidence="4" type="ORF">PR001_g26525</name>
    <name evidence="3" type="ORF">PR002_g26734</name>
    <name evidence="5" type="ORF">PR003_g26868</name>
</gene>
<dbReference type="Proteomes" id="UP000434957">
    <property type="component" value="Unassembled WGS sequence"/>
</dbReference>
<evidence type="ECO:0000313" key="6">
    <source>
        <dbReference type="Proteomes" id="UP000429607"/>
    </source>
</evidence>
<dbReference type="AlphaFoldDB" id="A0A6A3HRX9"/>
<name>A0A6A3HRX9_9STRA</name>
<evidence type="ECO:0000313" key="8">
    <source>
        <dbReference type="Proteomes" id="UP000435112"/>
    </source>
</evidence>
<evidence type="ECO:0000313" key="3">
    <source>
        <dbReference type="EMBL" id="KAE8971712.1"/>
    </source>
</evidence>
<keyword evidence="2" id="KW-0812">Transmembrane</keyword>
<evidence type="ECO:0000256" key="2">
    <source>
        <dbReference type="SAM" id="Phobius"/>
    </source>
</evidence>
<comment type="caution">
    <text evidence="3">The sequence shown here is derived from an EMBL/GenBank/DDBJ whole genome shotgun (WGS) entry which is preliminary data.</text>
</comment>
<proteinExistence type="predicted"/>
<accession>A0A6A3HRX9</accession>
<dbReference type="Proteomes" id="UP000429607">
    <property type="component" value="Unassembled WGS sequence"/>
</dbReference>
<sequence>MASQSAANSTSSSGEIAGDSAVTKTTSSNVGDSCTWYAGESCSQPRTGYDCLNVALSTDECAIDPNGACVSMSVYEDYLADKEYYESVQRYFPASTYTYCSVRDSVCSTCIAEWTSNYNTTGSTGNKLYCTGSDGCVCVAATEVADWEKTVIASQCDGSDSSQKFSSATETYIVLALCVGTIVGISIFIMRRYNRLAGSSGSGSKPPSAPQLRLAGWKSLREKLIESEQSFVRGNTDGNACRSEVLSEATAISRLRS</sequence>
<keyword evidence="2" id="KW-0472">Membrane</keyword>
<reference evidence="6 8" key="1">
    <citation type="submission" date="2018-09" db="EMBL/GenBank/DDBJ databases">
        <title>Genomic investigation of the strawberry pathogen Phytophthora fragariae indicates pathogenicity is determined by transcriptional variation in three key races.</title>
        <authorList>
            <person name="Adams T.M."/>
            <person name="Armitage A.D."/>
            <person name="Sobczyk M.K."/>
            <person name="Bates H.J."/>
            <person name="Dunwell J.M."/>
            <person name="Nellist C.F."/>
            <person name="Harrison R.J."/>
        </authorList>
    </citation>
    <scope>NUCLEOTIDE SEQUENCE [LARGE SCALE GENOMIC DNA]</scope>
    <source>
        <strain evidence="4 6">SCRP249</strain>
        <strain evidence="3 8">SCRP324</strain>
        <strain evidence="5 7">SCRP333</strain>
    </source>
</reference>
<evidence type="ECO:0000313" key="4">
    <source>
        <dbReference type="EMBL" id="KAE8972699.1"/>
    </source>
</evidence>
<evidence type="ECO:0000256" key="1">
    <source>
        <dbReference type="SAM" id="MobiDB-lite"/>
    </source>
</evidence>
<keyword evidence="2" id="KW-1133">Transmembrane helix</keyword>
<evidence type="ECO:0000313" key="7">
    <source>
        <dbReference type="Proteomes" id="UP000434957"/>
    </source>
</evidence>
<dbReference type="Proteomes" id="UP000435112">
    <property type="component" value="Unassembled WGS sequence"/>
</dbReference>